<dbReference type="GO" id="GO:0035097">
    <property type="term" value="C:histone methyltransferase complex"/>
    <property type="evidence" value="ECO:0007669"/>
    <property type="project" value="TreeGrafter"/>
</dbReference>
<evidence type="ECO:0000256" key="1">
    <source>
        <dbReference type="ARBA" id="ARBA00023015"/>
    </source>
</evidence>
<gene>
    <name evidence="4" type="ORF">BDFB_000482</name>
</gene>
<keyword evidence="2" id="KW-0804">Transcription</keyword>
<feature type="non-terminal residue" evidence="4">
    <location>
        <position position="95"/>
    </location>
</feature>
<dbReference type="Proteomes" id="UP000292052">
    <property type="component" value="Unassembled WGS sequence"/>
</dbReference>
<dbReference type="STRING" id="1661398.A0A482W844"/>
<evidence type="ECO:0000256" key="2">
    <source>
        <dbReference type="ARBA" id="ARBA00023163"/>
    </source>
</evidence>
<organism evidence="4 5">
    <name type="scientific">Asbolus verrucosus</name>
    <name type="common">Desert ironclad beetle</name>
    <dbReference type="NCBI Taxonomy" id="1661398"/>
    <lineage>
        <taxon>Eukaryota</taxon>
        <taxon>Metazoa</taxon>
        <taxon>Ecdysozoa</taxon>
        <taxon>Arthropoda</taxon>
        <taxon>Hexapoda</taxon>
        <taxon>Insecta</taxon>
        <taxon>Pterygota</taxon>
        <taxon>Neoptera</taxon>
        <taxon>Endopterygota</taxon>
        <taxon>Coleoptera</taxon>
        <taxon>Polyphaga</taxon>
        <taxon>Cucujiformia</taxon>
        <taxon>Tenebrionidae</taxon>
        <taxon>Pimeliinae</taxon>
        <taxon>Asbolus</taxon>
    </lineage>
</organism>
<name>A0A482W844_ASBVE</name>
<sequence length="95" mass="11029">MAMRFRQLKLTSKYSVGVYRSKIHRRGLFCLRDFEAGEMVIEYSGEVIRSVLTDKREKFYNSKGIGCYMFRIDDNLVVDATMTGNAARFINHSCD</sequence>
<dbReference type="InterPro" id="IPR001214">
    <property type="entry name" value="SET_dom"/>
</dbReference>
<dbReference type="Pfam" id="PF00856">
    <property type="entry name" value="SET"/>
    <property type="match status" value="1"/>
</dbReference>
<dbReference type="AlphaFoldDB" id="A0A482W844"/>
<dbReference type="PANTHER" id="PTHR45838:SF4">
    <property type="entry name" value="HISTONE-LYSINE N-METHYLTRANSFERASE TRITHORAX"/>
    <property type="match status" value="1"/>
</dbReference>
<comment type="caution">
    <text evidence="4">The sequence shown here is derived from an EMBL/GenBank/DDBJ whole genome shotgun (WGS) entry which is preliminary data.</text>
</comment>
<dbReference type="GO" id="GO:0042800">
    <property type="term" value="F:histone H3K4 methyltransferase activity"/>
    <property type="evidence" value="ECO:0007669"/>
    <property type="project" value="TreeGrafter"/>
</dbReference>
<evidence type="ECO:0000313" key="5">
    <source>
        <dbReference type="Proteomes" id="UP000292052"/>
    </source>
</evidence>
<feature type="domain" description="SET" evidence="3">
    <location>
        <begin position="14"/>
        <end position="95"/>
    </location>
</feature>
<dbReference type="SMART" id="SM00317">
    <property type="entry name" value="SET"/>
    <property type="match status" value="1"/>
</dbReference>
<evidence type="ECO:0000259" key="3">
    <source>
        <dbReference type="PROSITE" id="PS50280"/>
    </source>
</evidence>
<evidence type="ECO:0000313" key="4">
    <source>
        <dbReference type="EMBL" id="RZC40558.1"/>
    </source>
</evidence>
<keyword evidence="5" id="KW-1185">Reference proteome</keyword>
<dbReference type="Gene3D" id="2.170.270.10">
    <property type="entry name" value="SET domain"/>
    <property type="match status" value="1"/>
</dbReference>
<dbReference type="SUPFAM" id="SSF82199">
    <property type="entry name" value="SET domain"/>
    <property type="match status" value="1"/>
</dbReference>
<protein>
    <submittedName>
        <fullName evidence="4">SET domain containing protein</fullName>
    </submittedName>
</protein>
<dbReference type="GO" id="GO:0045893">
    <property type="term" value="P:positive regulation of DNA-templated transcription"/>
    <property type="evidence" value="ECO:0007669"/>
    <property type="project" value="TreeGrafter"/>
</dbReference>
<dbReference type="EMBL" id="QDEB01025202">
    <property type="protein sequence ID" value="RZC40558.1"/>
    <property type="molecule type" value="Genomic_DNA"/>
</dbReference>
<dbReference type="OrthoDB" id="308383at2759"/>
<reference evidence="4 5" key="1">
    <citation type="submission" date="2017-03" db="EMBL/GenBank/DDBJ databases">
        <title>Genome of the blue death feigning beetle - Asbolus verrucosus.</title>
        <authorList>
            <person name="Rider S.D."/>
        </authorList>
    </citation>
    <scope>NUCLEOTIDE SEQUENCE [LARGE SCALE GENOMIC DNA]</scope>
    <source>
        <strain evidence="4">Butters</strain>
        <tissue evidence="4">Head and leg muscle</tissue>
    </source>
</reference>
<dbReference type="PANTHER" id="PTHR45838">
    <property type="entry name" value="HISTONE-LYSINE-N-METHYLTRANSFERASE 2 KMT2 FAMILY MEMBER"/>
    <property type="match status" value="1"/>
</dbReference>
<proteinExistence type="predicted"/>
<dbReference type="InterPro" id="IPR046341">
    <property type="entry name" value="SET_dom_sf"/>
</dbReference>
<keyword evidence="1" id="KW-0805">Transcription regulation</keyword>
<accession>A0A482W844</accession>
<dbReference type="PROSITE" id="PS50280">
    <property type="entry name" value="SET"/>
    <property type="match status" value="1"/>
</dbReference>